<evidence type="ECO:0000256" key="1">
    <source>
        <dbReference type="SAM" id="MobiDB-lite"/>
    </source>
</evidence>
<comment type="caution">
    <text evidence="2">The sequence shown here is derived from an EMBL/GenBank/DDBJ whole genome shotgun (WGS) entry which is preliminary data.</text>
</comment>
<feature type="compositionally biased region" description="Polar residues" evidence="1">
    <location>
        <begin position="82"/>
        <end position="91"/>
    </location>
</feature>
<dbReference type="AlphaFoldDB" id="A0A1D1V1B9"/>
<proteinExistence type="predicted"/>
<gene>
    <name evidence="2" type="primary">RvY_04338</name>
    <name evidence="2" type="synonym">RvY_04338.2</name>
    <name evidence="2" type="ORF">RvY_04338-2</name>
</gene>
<dbReference type="Proteomes" id="UP000186922">
    <property type="component" value="Unassembled WGS sequence"/>
</dbReference>
<name>A0A1D1V1B9_RAMVA</name>
<sequence length="106" mass="11754">MKVNVITAINHWKSRTTSRRPAWTTPTRLIARSISQELAAIGCTSPFAAAMASLTTTNVSCALHEKKRADKSTSPGWEDAMTTRNNKATMSKTEKPDLDFFHAKYP</sequence>
<dbReference type="EMBL" id="BDGG01000002">
    <property type="protein sequence ID" value="GAU92228.1"/>
    <property type="molecule type" value="Genomic_DNA"/>
</dbReference>
<keyword evidence="3" id="KW-1185">Reference proteome</keyword>
<evidence type="ECO:0000313" key="2">
    <source>
        <dbReference type="EMBL" id="GAU92228.1"/>
    </source>
</evidence>
<evidence type="ECO:0000313" key="3">
    <source>
        <dbReference type="Proteomes" id="UP000186922"/>
    </source>
</evidence>
<reference evidence="2 3" key="1">
    <citation type="journal article" date="2016" name="Nat. Commun.">
        <title>Extremotolerant tardigrade genome and improved radiotolerance of human cultured cells by tardigrade-unique protein.</title>
        <authorList>
            <person name="Hashimoto T."/>
            <person name="Horikawa D.D."/>
            <person name="Saito Y."/>
            <person name="Kuwahara H."/>
            <person name="Kozuka-Hata H."/>
            <person name="Shin-I T."/>
            <person name="Minakuchi Y."/>
            <person name="Ohishi K."/>
            <person name="Motoyama A."/>
            <person name="Aizu T."/>
            <person name="Enomoto A."/>
            <person name="Kondo K."/>
            <person name="Tanaka S."/>
            <person name="Hara Y."/>
            <person name="Koshikawa S."/>
            <person name="Sagara H."/>
            <person name="Miura T."/>
            <person name="Yokobori S."/>
            <person name="Miyagawa K."/>
            <person name="Suzuki Y."/>
            <person name="Kubo T."/>
            <person name="Oyama M."/>
            <person name="Kohara Y."/>
            <person name="Fujiyama A."/>
            <person name="Arakawa K."/>
            <person name="Katayama T."/>
            <person name="Toyoda A."/>
            <person name="Kunieda T."/>
        </authorList>
    </citation>
    <scope>NUCLEOTIDE SEQUENCE [LARGE SCALE GENOMIC DNA]</scope>
    <source>
        <strain evidence="2 3">YOKOZUNA-1</strain>
    </source>
</reference>
<accession>A0A1D1V1B9</accession>
<protein>
    <submittedName>
        <fullName evidence="2">Uncharacterized protein</fullName>
    </submittedName>
</protein>
<feature type="region of interest" description="Disordered" evidence="1">
    <location>
        <begin position="68"/>
        <end position="93"/>
    </location>
</feature>
<organism evidence="2 3">
    <name type="scientific">Ramazzottius varieornatus</name>
    <name type="common">Water bear</name>
    <name type="synonym">Tardigrade</name>
    <dbReference type="NCBI Taxonomy" id="947166"/>
    <lineage>
        <taxon>Eukaryota</taxon>
        <taxon>Metazoa</taxon>
        <taxon>Ecdysozoa</taxon>
        <taxon>Tardigrada</taxon>
        <taxon>Eutardigrada</taxon>
        <taxon>Parachela</taxon>
        <taxon>Hypsibioidea</taxon>
        <taxon>Ramazzottiidae</taxon>
        <taxon>Ramazzottius</taxon>
    </lineage>
</organism>